<dbReference type="RefSeq" id="XP_028462814.1">
    <property type="nucleotide sequence ID" value="XM_028614581.1"/>
</dbReference>
<feature type="compositionally biased region" description="Low complexity" evidence="2">
    <location>
        <begin position="128"/>
        <end position="142"/>
    </location>
</feature>
<feature type="compositionally biased region" description="Acidic residues" evidence="2">
    <location>
        <begin position="510"/>
        <end position="524"/>
    </location>
</feature>
<accession>A0A3N2PKF3</accession>
<dbReference type="GeneID" id="39583059"/>
<feature type="compositionally biased region" description="Low complexity" evidence="2">
    <location>
        <begin position="50"/>
        <end position="70"/>
    </location>
</feature>
<sequence length="595" mass="66272">MLRRPPTTLTITSEDVAAYEDRRTRQARQEEDEAAQRERMAQRTRRHQEQQQQRQQQQQQQQQQQLQQQQLHIDDRQPRQPHRQRPPHQPTNPLHQQQPQHLSPAEVQARSSLMQRLQAARGMAGRLPPQGTQQPQPQPQQQDEYTEQDTEMLLGTSSDEEEAQDSMLGGVGADASAWRRTRLARAAAAGAGAAGAGASAGGGGGGGLTGLNGDGGNGSGSGRAGRGQNQGLQLTPTPMGDVAGGAERGVRTREERIGLVKSGGPSFLGLSDPHRTADRTGAGLTPTSLRLHSRFGIPRWLNKGASRSQLISQTWAEHILKDRPLIAVTTNHAELPHEGPGYYATLSSGLSPLEATDTSQIPHHDHHCKHHPIPFCSETDFPVPSKNGIEAESPKMCMQIYRYYQECGCQLKHVFWPCEDGPASRGCHHVQPGVVVKPDAFCPYHERVEANRPENRPDTLSRRTNPRRRLFQVNWNTYMKTFHIPPHPRDKFESSPDSPWLDSDGSRNDGDDDDNSAGEGEGSEASESADWCYNWEDRIPWTYAEGGGPKWGLEYDTGYESGVEETDKQRRLRLQLKKRIIKKRIMLSRGKKTAK</sequence>
<dbReference type="GO" id="GO:0005680">
    <property type="term" value="C:anaphase-promoting complex"/>
    <property type="evidence" value="ECO:0007669"/>
    <property type="project" value="InterPro"/>
</dbReference>
<feature type="region of interest" description="Disordered" evidence="2">
    <location>
        <begin position="486"/>
        <end position="528"/>
    </location>
</feature>
<dbReference type="AlphaFoldDB" id="A0A3N2PKF3"/>
<feature type="region of interest" description="Disordered" evidence="2">
    <location>
        <begin position="211"/>
        <end position="250"/>
    </location>
</feature>
<feature type="compositionally biased region" description="Low complexity" evidence="2">
    <location>
        <begin position="91"/>
        <end position="101"/>
    </location>
</feature>
<dbReference type="EMBL" id="ML119062">
    <property type="protein sequence ID" value="ROT35008.1"/>
    <property type="molecule type" value="Genomic_DNA"/>
</dbReference>
<dbReference type="PANTHER" id="PTHR14312">
    <property type="entry name" value="CREB/ATF BZIP TRANSCRIPTION FACTOR"/>
    <property type="match status" value="1"/>
</dbReference>
<feature type="compositionally biased region" description="Basic and acidic residues" evidence="2">
    <location>
        <begin position="19"/>
        <end position="41"/>
    </location>
</feature>
<dbReference type="Pfam" id="PF10471">
    <property type="entry name" value="ANAPC_CDC26"/>
    <property type="match status" value="1"/>
</dbReference>
<proteinExistence type="predicted"/>
<evidence type="ECO:0000313" key="4">
    <source>
        <dbReference type="Proteomes" id="UP000272025"/>
    </source>
</evidence>
<evidence type="ECO:0000313" key="3">
    <source>
        <dbReference type="EMBL" id="ROT35008.1"/>
    </source>
</evidence>
<dbReference type="InterPro" id="IPR018860">
    <property type="entry name" value="APC_suCDC26"/>
</dbReference>
<feature type="region of interest" description="Disordered" evidence="2">
    <location>
        <begin position="1"/>
        <end position="147"/>
    </location>
</feature>
<dbReference type="GO" id="GO:0031145">
    <property type="term" value="P:anaphase-promoting complex-dependent catabolic process"/>
    <property type="evidence" value="ECO:0007669"/>
    <property type="project" value="InterPro"/>
</dbReference>
<organism evidence="3 4">
    <name type="scientific">Sodiomyces alkalinus (strain CBS 110278 / VKM F-3762 / F11)</name>
    <name type="common">Alkaliphilic filamentous fungus</name>
    <dbReference type="NCBI Taxonomy" id="1314773"/>
    <lineage>
        <taxon>Eukaryota</taxon>
        <taxon>Fungi</taxon>
        <taxon>Dikarya</taxon>
        <taxon>Ascomycota</taxon>
        <taxon>Pezizomycotina</taxon>
        <taxon>Sordariomycetes</taxon>
        <taxon>Hypocreomycetidae</taxon>
        <taxon>Glomerellales</taxon>
        <taxon>Plectosphaerellaceae</taxon>
        <taxon>Sodiomyces</taxon>
    </lineage>
</organism>
<feature type="compositionally biased region" description="Gly residues" evidence="2">
    <location>
        <begin position="211"/>
        <end position="225"/>
    </location>
</feature>
<evidence type="ECO:0000256" key="1">
    <source>
        <dbReference type="ARBA" id="ARBA00022786"/>
    </source>
</evidence>
<dbReference type="OrthoDB" id="5153712at2759"/>
<dbReference type="Proteomes" id="UP000272025">
    <property type="component" value="Unassembled WGS sequence"/>
</dbReference>
<gene>
    <name evidence="3" type="ORF">SODALDRAFT_363701</name>
</gene>
<dbReference type="GO" id="GO:0043565">
    <property type="term" value="F:sequence-specific DNA binding"/>
    <property type="evidence" value="ECO:0007669"/>
    <property type="project" value="TreeGrafter"/>
</dbReference>
<dbReference type="GO" id="GO:0010468">
    <property type="term" value="P:regulation of gene expression"/>
    <property type="evidence" value="ECO:0007669"/>
    <property type="project" value="TreeGrafter"/>
</dbReference>
<evidence type="ECO:0000256" key="2">
    <source>
        <dbReference type="SAM" id="MobiDB-lite"/>
    </source>
</evidence>
<keyword evidence="1" id="KW-0833">Ubl conjugation pathway</keyword>
<keyword evidence="4" id="KW-1185">Reference proteome</keyword>
<dbReference type="PANTHER" id="PTHR14312:SF1">
    <property type="entry name" value="BASIC-LEUCINE ZIPPER TRANSCRIPTION FACTOR A"/>
    <property type="match status" value="1"/>
</dbReference>
<reference evidence="3 4" key="1">
    <citation type="journal article" date="2018" name="Mol. Ecol.">
        <title>The obligate alkalophilic soda-lake fungus Sodiomyces alkalinus has shifted to a protein diet.</title>
        <authorList>
            <person name="Grum-Grzhimaylo A.A."/>
            <person name="Falkoski D.L."/>
            <person name="van den Heuvel J."/>
            <person name="Valero-Jimenez C.A."/>
            <person name="Min B."/>
            <person name="Choi I.G."/>
            <person name="Lipzen A."/>
            <person name="Daum C.G."/>
            <person name="Aanen D.K."/>
            <person name="Tsang A."/>
            <person name="Henrissat B."/>
            <person name="Bilanenko E.N."/>
            <person name="de Vries R.P."/>
            <person name="van Kan J.A.L."/>
            <person name="Grigoriev I.V."/>
            <person name="Debets A.J.M."/>
        </authorList>
    </citation>
    <scope>NUCLEOTIDE SEQUENCE [LARGE SCALE GENOMIC DNA]</scope>
    <source>
        <strain evidence="3 4">F11</strain>
    </source>
</reference>
<protein>
    <submittedName>
        <fullName evidence="3">Uncharacterized protein</fullName>
    </submittedName>
</protein>
<name>A0A3N2PKF3_SODAK</name>